<name>A0A8T2TGH4_CERRI</name>
<dbReference type="EMBL" id="CM035417">
    <property type="protein sequence ID" value="KAH7422397.1"/>
    <property type="molecule type" value="Genomic_DNA"/>
</dbReference>
<proteinExistence type="predicted"/>
<accession>A0A8T2TGH4</accession>
<feature type="compositionally biased region" description="Basic and acidic residues" evidence="1">
    <location>
        <begin position="30"/>
        <end position="41"/>
    </location>
</feature>
<reference evidence="3" key="1">
    <citation type="submission" date="2021-08" db="EMBL/GenBank/DDBJ databases">
        <title>WGS assembly of Ceratopteris richardii.</title>
        <authorList>
            <person name="Marchant D.B."/>
            <person name="Chen G."/>
            <person name="Jenkins J."/>
            <person name="Shu S."/>
            <person name="Leebens-Mack J."/>
            <person name="Grimwood J."/>
            <person name="Schmutz J."/>
            <person name="Soltis P."/>
            <person name="Soltis D."/>
            <person name="Chen Z.-H."/>
        </authorList>
    </citation>
    <scope>NUCLEOTIDE SEQUENCE</scope>
    <source>
        <strain evidence="3">Whitten #5841</strain>
        <tissue evidence="3">Leaf</tissue>
    </source>
</reference>
<dbReference type="Proteomes" id="UP000825935">
    <property type="component" value="Chromosome 12"/>
</dbReference>
<comment type="caution">
    <text evidence="3">The sequence shown here is derived from an EMBL/GenBank/DDBJ whole genome shotgun (WGS) entry which is preliminary data.</text>
</comment>
<gene>
    <name evidence="3" type="ORF">KP509_12G006800</name>
</gene>
<feature type="region of interest" description="Disordered" evidence="1">
    <location>
        <begin position="21"/>
        <end position="41"/>
    </location>
</feature>
<sequence>MNCHFVLGFYVCWRLRGSVEAQSQGQSMEAHQKVDTQGKGASRELQEVYVKFSEESPTKIVIFITKNHCKYHYLFLVTPFCSSRGVLELEEY</sequence>
<protein>
    <recommendedName>
        <fullName evidence="5">Secreted protein</fullName>
    </recommendedName>
</protein>
<dbReference type="AlphaFoldDB" id="A0A8T2TGH4"/>
<feature type="signal peptide" evidence="2">
    <location>
        <begin position="1"/>
        <end position="21"/>
    </location>
</feature>
<keyword evidence="2" id="KW-0732">Signal</keyword>
<evidence type="ECO:0000256" key="1">
    <source>
        <dbReference type="SAM" id="MobiDB-lite"/>
    </source>
</evidence>
<evidence type="ECO:0000313" key="3">
    <source>
        <dbReference type="EMBL" id="KAH7422397.1"/>
    </source>
</evidence>
<organism evidence="3 4">
    <name type="scientific">Ceratopteris richardii</name>
    <name type="common">Triangle waterfern</name>
    <dbReference type="NCBI Taxonomy" id="49495"/>
    <lineage>
        <taxon>Eukaryota</taxon>
        <taxon>Viridiplantae</taxon>
        <taxon>Streptophyta</taxon>
        <taxon>Embryophyta</taxon>
        <taxon>Tracheophyta</taxon>
        <taxon>Polypodiopsida</taxon>
        <taxon>Polypodiidae</taxon>
        <taxon>Polypodiales</taxon>
        <taxon>Pteridineae</taxon>
        <taxon>Pteridaceae</taxon>
        <taxon>Parkerioideae</taxon>
        <taxon>Ceratopteris</taxon>
    </lineage>
</organism>
<keyword evidence="4" id="KW-1185">Reference proteome</keyword>
<feature type="chain" id="PRO_5035845917" description="Secreted protein" evidence="2">
    <location>
        <begin position="22"/>
        <end position="92"/>
    </location>
</feature>
<evidence type="ECO:0000256" key="2">
    <source>
        <dbReference type="SAM" id="SignalP"/>
    </source>
</evidence>
<evidence type="ECO:0000313" key="4">
    <source>
        <dbReference type="Proteomes" id="UP000825935"/>
    </source>
</evidence>
<evidence type="ECO:0008006" key="5">
    <source>
        <dbReference type="Google" id="ProtNLM"/>
    </source>
</evidence>